<keyword evidence="3" id="KW-0012">Acyltransferase</keyword>
<feature type="domain" description="N-end rule aminoacyl transferase C-terminal" evidence="5">
    <location>
        <begin position="119"/>
        <end position="238"/>
    </location>
</feature>
<dbReference type="InterPro" id="IPR030700">
    <property type="entry name" value="N-end_Aminoacyl_Trfase"/>
</dbReference>
<comment type="caution">
    <text evidence="6">The sequence shown here is derived from an EMBL/GenBank/DDBJ whole genome shotgun (WGS) entry which is preliminary data.</text>
</comment>
<dbReference type="PIRSF" id="PIRSF037208">
    <property type="entry name" value="ATE_pro_prd"/>
    <property type="match status" value="1"/>
</dbReference>
<evidence type="ECO:0000256" key="2">
    <source>
        <dbReference type="ARBA" id="ARBA00022679"/>
    </source>
</evidence>
<dbReference type="EMBL" id="SJPK01000011">
    <property type="protein sequence ID" value="TWT59214.1"/>
    <property type="molecule type" value="Genomic_DNA"/>
</dbReference>
<dbReference type="GO" id="GO:0008914">
    <property type="term" value="F:leucyl-tRNA--protein transferase activity"/>
    <property type="evidence" value="ECO:0007669"/>
    <property type="project" value="InterPro"/>
</dbReference>
<dbReference type="NCBIfam" id="NF002346">
    <property type="entry name" value="PRK01305.2-3"/>
    <property type="match status" value="1"/>
</dbReference>
<protein>
    <submittedName>
        <fullName evidence="6">Arginyl-tRNA-protein transferase</fullName>
    </submittedName>
</protein>
<dbReference type="PANTHER" id="PTHR21367:SF1">
    <property type="entry name" value="ARGINYL-TRNA--PROTEIN TRANSFERASE 1"/>
    <property type="match status" value="1"/>
</dbReference>
<dbReference type="Proteomes" id="UP000318053">
    <property type="component" value="Unassembled WGS sequence"/>
</dbReference>
<keyword evidence="7" id="KW-1185">Reference proteome</keyword>
<dbReference type="Pfam" id="PF04376">
    <property type="entry name" value="ATE_N"/>
    <property type="match status" value="1"/>
</dbReference>
<gene>
    <name evidence="6" type="ORF">CA85_39100</name>
</gene>
<evidence type="ECO:0000313" key="7">
    <source>
        <dbReference type="Proteomes" id="UP000318053"/>
    </source>
</evidence>
<dbReference type="Pfam" id="PF04377">
    <property type="entry name" value="ATE_C"/>
    <property type="match status" value="1"/>
</dbReference>
<dbReference type="RefSeq" id="WP_146392816.1">
    <property type="nucleotide sequence ID" value="NZ_SJPK01000011.1"/>
</dbReference>
<dbReference type="AlphaFoldDB" id="A0A5C5X8L8"/>
<evidence type="ECO:0000259" key="4">
    <source>
        <dbReference type="Pfam" id="PF04376"/>
    </source>
</evidence>
<dbReference type="InterPro" id="IPR016181">
    <property type="entry name" value="Acyl_CoA_acyltransferase"/>
</dbReference>
<dbReference type="InterPro" id="IPR007471">
    <property type="entry name" value="N-end_Aminoacyl_Trfase_N"/>
</dbReference>
<dbReference type="GO" id="GO:0071596">
    <property type="term" value="P:ubiquitin-dependent protein catabolic process via the N-end rule pathway"/>
    <property type="evidence" value="ECO:0007669"/>
    <property type="project" value="InterPro"/>
</dbReference>
<sequence length="254" mass="28978">MSRPADEFPFQALPVRDRLIEVQDAPTPCPYIDSMTARMPLLYPTTPLDGDDVDRLLEGGFRRSGAMLYFTRCAPCHACEPTRVNAGTFRMSGSLKRVLRRAEKELTLTWQTPRVDEQRVRLYNAHRLGRDLGKNPPIDAADYRAFLTDSCWPTLELEMRRRDQLIGISIMDVGRTSVSAVYTHFDPAAARYSPGTLGVLKQIEWALEHERKWVYLGLYVSSNAHLNYKARFVPQQRLIDGQWQQIPDGQPPAS</sequence>
<name>A0A5C5X8L8_9BACT</name>
<feature type="domain" description="N-end aminoacyl transferase N-terminal" evidence="4">
    <location>
        <begin position="28"/>
        <end position="97"/>
    </location>
</feature>
<dbReference type="InterPro" id="IPR017138">
    <property type="entry name" value="Asp_Glu_LeuTrfase"/>
</dbReference>
<evidence type="ECO:0000256" key="1">
    <source>
        <dbReference type="ARBA" id="ARBA00022490"/>
    </source>
</evidence>
<dbReference type="SUPFAM" id="SSF55729">
    <property type="entry name" value="Acyl-CoA N-acyltransferases (Nat)"/>
    <property type="match status" value="1"/>
</dbReference>
<reference evidence="6 7" key="1">
    <citation type="submission" date="2019-02" db="EMBL/GenBank/DDBJ databases">
        <title>Deep-cultivation of Planctomycetes and their phenomic and genomic characterization uncovers novel biology.</title>
        <authorList>
            <person name="Wiegand S."/>
            <person name="Jogler M."/>
            <person name="Boedeker C."/>
            <person name="Pinto D."/>
            <person name="Vollmers J."/>
            <person name="Rivas-Marin E."/>
            <person name="Kohn T."/>
            <person name="Peeters S.H."/>
            <person name="Heuer A."/>
            <person name="Rast P."/>
            <person name="Oberbeckmann S."/>
            <person name="Bunk B."/>
            <person name="Jeske O."/>
            <person name="Meyerdierks A."/>
            <person name="Storesund J.E."/>
            <person name="Kallscheuer N."/>
            <person name="Luecker S."/>
            <person name="Lage O.M."/>
            <person name="Pohl T."/>
            <person name="Merkel B.J."/>
            <person name="Hornburger P."/>
            <person name="Mueller R.-W."/>
            <person name="Bruemmer F."/>
            <person name="Labrenz M."/>
            <person name="Spormann A.M."/>
            <person name="Op Den Camp H."/>
            <person name="Overmann J."/>
            <person name="Amann R."/>
            <person name="Jetten M.S.M."/>
            <person name="Mascher T."/>
            <person name="Medema M.H."/>
            <person name="Devos D.P."/>
            <person name="Kaster A.-K."/>
            <person name="Ovreas L."/>
            <person name="Rohde M."/>
            <person name="Galperin M.Y."/>
            <person name="Jogler C."/>
        </authorList>
    </citation>
    <scope>NUCLEOTIDE SEQUENCE [LARGE SCALE GENOMIC DNA]</scope>
    <source>
        <strain evidence="6 7">CA85</strain>
    </source>
</reference>
<accession>A0A5C5X8L8</accession>
<evidence type="ECO:0000259" key="5">
    <source>
        <dbReference type="Pfam" id="PF04377"/>
    </source>
</evidence>
<dbReference type="OrthoDB" id="9782022at2"/>
<keyword evidence="1" id="KW-0963">Cytoplasm</keyword>
<organism evidence="6 7">
    <name type="scientific">Allorhodopirellula solitaria</name>
    <dbReference type="NCBI Taxonomy" id="2527987"/>
    <lineage>
        <taxon>Bacteria</taxon>
        <taxon>Pseudomonadati</taxon>
        <taxon>Planctomycetota</taxon>
        <taxon>Planctomycetia</taxon>
        <taxon>Pirellulales</taxon>
        <taxon>Pirellulaceae</taxon>
        <taxon>Allorhodopirellula</taxon>
    </lineage>
</organism>
<proteinExistence type="predicted"/>
<dbReference type="GO" id="GO:0004057">
    <property type="term" value="F:arginyl-tRNA--protein transferase activity"/>
    <property type="evidence" value="ECO:0007669"/>
    <property type="project" value="InterPro"/>
</dbReference>
<dbReference type="GO" id="GO:0005737">
    <property type="term" value="C:cytoplasm"/>
    <property type="evidence" value="ECO:0007669"/>
    <property type="project" value="TreeGrafter"/>
</dbReference>
<evidence type="ECO:0000313" key="6">
    <source>
        <dbReference type="EMBL" id="TWT59214.1"/>
    </source>
</evidence>
<evidence type="ECO:0000256" key="3">
    <source>
        <dbReference type="ARBA" id="ARBA00023315"/>
    </source>
</evidence>
<dbReference type="InterPro" id="IPR007472">
    <property type="entry name" value="N-end_Aminoacyl_Trfase_C"/>
</dbReference>
<dbReference type="PANTHER" id="PTHR21367">
    <property type="entry name" value="ARGININE-TRNA-PROTEIN TRANSFERASE 1"/>
    <property type="match status" value="1"/>
</dbReference>
<keyword evidence="2 6" id="KW-0808">Transferase</keyword>